<evidence type="ECO:0000256" key="2">
    <source>
        <dbReference type="PROSITE-ProRule" id="PRU00708"/>
    </source>
</evidence>
<gene>
    <name evidence="4" type="ORF">SELMODRAFT_118039</name>
</gene>
<dbReference type="EMBL" id="GL377622">
    <property type="protein sequence ID" value="EFJ15606.1"/>
    <property type="molecule type" value="Genomic_DNA"/>
</dbReference>
<dbReference type="GO" id="GO:0003723">
    <property type="term" value="F:RNA binding"/>
    <property type="evidence" value="ECO:0007669"/>
    <property type="project" value="InterPro"/>
</dbReference>
<keyword evidence="1" id="KW-0677">Repeat</keyword>
<dbReference type="InterPro" id="IPR046848">
    <property type="entry name" value="E_motif"/>
</dbReference>
<dbReference type="OMA" id="VECHTTI"/>
<feature type="repeat" description="PPR" evidence="2">
    <location>
        <begin position="90"/>
        <end position="124"/>
    </location>
</feature>
<dbReference type="AlphaFoldDB" id="D8SJ42"/>
<dbReference type="FunFam" id="1.25.40.10:FF:001093">
    <property type="entry name" value="Pentatricopeptide repeat-containing protein At2g34400"/>
    <property type="match status" value="1"/>
</dbReference>
<dbReference type="Proteomes" id="UP000001514">
    <property type="component" value="Unassembled WGS sequence"/>
</dbReference>
<feature type="repeat" description="PPR" evidence="2">
    <location>
        <begin position="199"/>
        <end position="229"/>
    </location>
</feature>
<dbReference type="InParanoid" id="D8SJ42"/>
<dbReference type="KEGG" id="smo:SELMODRAFT_118039"/>
<keyword evidence="5" id="KW-1185">Reference proteome</keyword>
<dbReference type="PANTHER" id="PTHR47926">
    <property type="entry name" value="PENTATRICOPEPTIDE REPEAT-CONTAINING PROTEIN"/>
    <property type="match status" value="1"/>
</dbReference>
<accession>D8SJ42</accession>
<dbReference type="PANTHER" id="PTHR47926:SF533">
    <property type="entry name" value="DYW DOMAIN-CONTAINING PROTEIN"/>
    <property type="match status" value="1"/>
</dbReference>
<dbReference type="PROSITE" id="PS51375">
    <property type="entry name" value="PPR"/>
    <property type="match status" value="3"/>
</dbReference>
<evidence type="ECO:0000259" key="3">
    <source>
        <dbReference type="Pfam" id="PF14432"/>
    </source>
</evidence>
<evidence type="ECO:0000256" key="1">
    <source>
        <dbReference type="ARBA" id="ARBA00022737"/>
    </source>
</evidence>
<dbReference type="Pfam" id="PF01535">
    <property type="entry name" value="PPR"/>
    <property type="match status" value="4"/>
</dbReference>
<dbReference type="Pfam" id="PF14432">
    <property type="entry name" value="DYW_deaminase"/>
    <property type="match status" value="1"/>
</dbReference>
<dbReference type="eggNOG" id="KOG4197">
    <property type="taxonomic scope" value="Eukaryota"/>
</dbReference>
<dbReference type="InterPro" id="IPR002885">
    <property type="entry name" value="PPR_rpt"/>
</dbReference>
<dbReference type="GO" id="GO:0009451">
    <property type="term" value="P:RNA modification"/>
    <property type="evidence" value="ECO:0007669"/>
    <property type="project" value="InterPro"/>
</dbReference>
<dbReference type="Gramene" id="EFJ15606">
    <property type="protein sequence ID" value="EFJ15606"/>
    <property type="gene ID" value="SELMODRAFT_118039"/>
</dbReference>
<dbReference type="InterPro" id="IPR046960">
    <property type="entry name" value="PPR_At4g14850-like_plant"/>
</dbReference>
<dbReference type="GO" id="GO:0008270">
    <property type="term" value="F:zinc ion binding"/>
    <property type="evidence" value="ECO:0007669"/>
    <property type="project" value="InterPro"/>
</dbReference>
<dbReference type="NCBIfam" id="TIGR00756">
    <property type="entry name" value="PPR"/>
    <property type="match status" value="2"/>
</dbReference>
<dbReference type="HOGENOM" id="CLU_002706_37_1_1"/>
<evidence type="ECO:0000313" key="5">
    <source>
        <dbReference type="Proteomes" id="UP000001514"/>
    </source>
</evidence>
<dbReference type="InterPro" id="IPR011990">
    <property type="entry name" value="TPR-like_helical_dom_sf"/>
</dbReference>
<dbReference type="Gene3D" id="1.25.40.10">
    <property type="entry name" value="Tetratricopeptide repeat domain"/>
    <property type="match status" value="3"/>
</dbReference>
<feature type="domain" description="DYW" evidence="3">
    <location>
        <begin position="449"/>
        <end position="524"/>
    </location>
</feature>
<feature type="repeat" description="PPR" evidence="2">
    <location>
        <begin position="230"/>
        <end position="264"/>
    </location>
</feature>
<organism evidence="5">
    <name type="scientific">Selaginella moellendorffii</name>
    <name type="common">Spikemoss</name>
    <dbReference type="NCBI Taxonomy" id="88036"/>
    <lineage>
        <taxon>Eukaryota</taxon>
        <taxon>Viridiplantae</taxon>
        <taxon>Streptophyta</taxon>
        <taxon>Embryophyta</taxon>
        <taxon>Tracheophyta</taxon>
        <taxon>Lycopodiopsida</taxon>
        <taxon>Selaginellales</taxon>
        <taxon>Selaginellaceae</taxon>
        <taxon>Selaginella</taxon>
    </lineage>
</organism>
<name>D8SJ42_SELML</name>
<dbReference type="InterPro" id="IPR032867">
    <property type="entry name" value="DYW_dom"/>
</dbReference>
<evidence type="ECO:0000313" key="4">
    <source>
        <dbReference type="EMBL" id="EFJ15606.1"/>
    </source>
</evidence>
<proteinExistence type="predicted"/>
<protein>
    <recommendedName>
        <fullName evidence="3">DYW domain-containing protein</fullName>
    </recommendedName>
</protein>
<sequence length="524" mass="57684">MRGKLEAGVLEAINRLDNAAAPSSSDRYASLLRQCGKARALALGRRVHADMARWGVGQGPFLANFLIQMYGSCGSIEEACAVFERMPHKEPHTWNFMIQAYAQNGHPQQSWKTFHAMQGRGIVSWNLLIAALIKNNLHDRDGDALRLFAAMEQQQSYGCRPNRVTFVIALDACARLAALTQGQRIHSTLAAIDSELASDVVLNTALINLYAKCGRLEQSKSVFDAMARHDTVSWTAMLAAYAQNGHPGVADELFLVMCLEGVGLDDVTLVSLLVACSHGGTLRRGRESFLLARGEFGIVPTMEHFLCMVDLLGRAGQTQQAEELIQTMPFDTDAIAMPWMSLLAACKSHRDEERGARAAERLFVLDPHGAAPYLLLSSIYAASGKKDKVAELRKLMELRGVKKEPGYSSIEIDGALHVFVAGDKTHPLQDHIHAELQMLESKLGIHGVQEEMVAHHSEKLAMAFGLIATPPRTPLLVTKNLRVCVECHTTIKLVSRIVGRRIVVRDSARFHHCEDGVCSCGDYW</sequence>
<reference evidence="4 5" key="1">
    <citation type="journal article" date="2011" name="Science">
        <title>The Selaginella genome identifies genetic changes associated with the evolution of vascular plants.</title>
        <authorList>
            <person name="Banks J.A."/>
            <person name="Nishiyama T."/>
            <person name="Hasebe M."/>
            <person name="Bowman J.L."/>
            <person name="Gribskov M."/>
            <person name="dePamphilis C."/>
            <person name="Albert V.A."/>
            <person name="Aono N."/>
            <person name="Aoyama T."/>
            <person name="Ambrose B.A."/>
            <person name="Ashton N.W."/>
            <person name="Axtell M.J."/>
            <person name="Barker E."/>
            <person name="Barker M.S."/>
            <person name="Bennetzen J.L."/>
            <person name="Bonawitz N.D."/>
            <person name="Chapple C."/>
            <person name="Cheng C."/>
            <person name="Correa L.G."/>
            <person name="Dacre M."/>
            <person name="DeBarry J."/>
            <person name="Dreyer I."/>
            <person name="Elias M."/>
            <person name="Engstrom E.M."/>
            <person name="Estelle M."/>
            <person name="Feng L."/>
            <person name="Finet C."/>
            <person name="Floyd S.K."/>
            <person name="Frommer W.B."/>
            <person name="Fujita T."/>
            <person name="Gramzow L."/>
            <person name="Gutensohn M."/>
            <person name="Harholt J."/>
            <person name="Hattori M."/>
            <person name="Heyl A."/>
            <person name="Hirai T."/>
            <person name="Hiwatashi Y."/>
            <person name="Ishikawa M."/>
            <person name="Iwata M."/>
            <person name="Karol K.G."/>
            <person name="Koehler B."/>
            <person name="Kolukisaoglu U."/>
            <person name="Kubo M."/>
            <person name="Kurata T."/>
            <person name="Lalonde S."/>
            <person name="Li K."/>
            <person name="Li Y."/>
            <person name="Litt A."/>
            <person name="Lyons E."/>
            <person name="Manning G."/>
            <person name="Maruyama T."/>
            <person name="Michael T.P."/>
            <person name="Mikami K."/>
            <person name="Miyazaki S."/>
            <person name="Morinaga S."/>
            <person name="Murata T."/>
            <person name="Mueller-Roeber B."/>
            <person name="Nelson D.R."/>
            <person name="Obara M."/>
            <person name="Oguri Y."/>
            <person name="Olmstead R.G."/>
            <person name="Onodera N."/>
            <person name="Petersen B.L."/>
            <person name="Pils B."/>
            <person name="Prigge M."/>
            <person name="Rensing S.A."/>
            <person name="Riano-Pachon D.M."/>
            <person name="Roberts A.W."/>
            <person name="Sato Y."/>
            <person name="Scheller H.V."/>
            <person name="Schulz B."/>
            <person name="Schulz C."/>
            <person name="Shakirov E.V."/>
            <person name="Shibagaki N."/>
            <person name="Shinohara N."/>
            <person name="Shippen D.E."/>
            <person name="Soerensen I."/>
            <person name="Sotooka R."/>
            <person name="Sugimoto N."/>
            <person name="Sugita M."/>
            <person name="Sumikawa N."/>
            <person name="Tanurdzic M."/>
            <person name="Theissen G."/>
            <person name="Ulvskov P."/>
            <person name="Wakazuki S."/>
            <person name="Weng J.K."/>
            <person name="Willats W.W."/>
            <person name="Wipf D."/>
            <person name="Wolf P.G."/>
            <person name="Yang L."/>
            <person name="Zimmer A.D."/>
            <person name="Zhu Q."/>
            <person name="Mitros T."/>
            <person name="Hellsten U."/>
            <person name="Loque D."/>
            <person name="Otillar R."/>
            <person name="Salamov A."/>
            <person name="Schmutz J."/>
            <person name="Shapiro H."/>
            <person name="Lindquist E."/>
            <person name="Lucas S."/>
            <person name="Rokhsar D."/>
            <person name="Grigoriev I.V."/>
        </authorList>
    </citation>
    <scope>NUCLEOTIDE SEQUENCE [LARGE SCALE GENOMIC DNA]</scope>
</reference>
<dbReference type="Pfam" id="PF20431">
    <property type="entry name" value="E_motif"/>
    <property type="match status" value="1"/>
</dbReference>